<keyword evidence="4" id="KW-1185">Reference proteome</keyword>
<evidence type="ECO:0000256" key="2">
    <source>
        <dbReference type="ARBA" id="ARBA00023150"/>
    </source>
</evidence>
<dbReference type="Proteomes" id="UP000033566">
    <property type="component" value="Chromosome"/>
</dbReference>
<dbReference type="KEGG" id="ccj:UL81_04910"/>
<organism evidence="3 4">
    <name type="scientific">Corynebacterium camporealensis</name>
    <dbReference type="NCBI Taxonomy" id="161896"/>
    <lineage>
        <taxon>Bacteria</taxon>
        <taxon>Bacillati</taxon>
        <taxon>Actinomycetota</taxon>
        <taxon>Actinomycetes</taxon>
        <taxon>Mycobacteriales</taxon>
        <taxon>Corynebacteriaceae</taxon>
        <taxon>Corynebacterium</taxon>
    </lineage>
</organism>
<proteinExistence type="predicted"/>
<evidence type="ECO:0000256" key="1">
    <source>
        <dbReference type="ARBA" id="ARBA00005046"/>
    </source>
</evidence>
<keyword evidence="2" id="KW-0501">Molybdenum cofactor biosynthesis</keyword>
<dbReference type="OrthoDB" id="9794429at2"/>
<dbReference type="GO" id="GO:0006777">
    <property type="term" value="P:Mo-molybdopterin cofactor biosynthetic process"/>
    <property type="evidence" value="ECO:0007669"/>
    <property type="project" value="UniProtKB-KW"/>
</dbReference>
<dbReference type="InterPro" id="IPR036425">
    <property type="entry name" value="MoaB/Mog-like_dom_sf"/>
</dbReference>
<dbReference type="InterPro" id="IPR001453">
    <property type="entry name" value="MoaB/Mog_dom"/>
</dbReference>
<dbReference type="SMART" id="SM00852">
    <property type="entry name" value="MoCF_biosynth"/>
    <property type="match status" value="1"/>
</dbReference>
<dbReference type="HOGENOM" id="CLU_077358_4_2_11"/>
<dbReference type="STRING" id="161896.UL81_04910"/>
<sequence>MLTTPARYTGAVIVASDRVYEKQRDNISGDLAAHLLSHHDVHVSRTEVIPEGQEPLRQLLKACVDDGIDVIAVVGSTGVGVGNYTPEISAELIDARLYGLETQVLLEGLKNSPKAGLCRGIIGLTQHGGGSLIINSASSKGGVKDTLGVVLPLLGDIF</sequence>
<dbReference type="RefSeq" id="WP_035105648.1">
    <property type="nucleotide sequence ID" value="NZ_CP011311.1"/>
</dbReference>
<dbReference type="Gene3D" id="3.40.980.10">
    <property type="entry name" value="MoaB/Mog-like domain"/>
    <property type="match status" value="1"/>
</dbReference>
<dbReference type="SUPFAM" id="SSF53218">
    <property type="entry name" value="Molybdenum cofactor biosynthesis proteins"/>
    <property type="match status" value="1"/>
</dbReference>
<dbReference type="PANTHER" id="PTHR43764:SF1">
    <property type="entry name" value="MOLYBDOPTERIN MOLYBDOTRANSFERASE"/>
    <property type="match status" value="1"/>
</dbReference>
<protein>
    <submittedName>
        <fullName evidence="3">Molybdopterin biosynthesis enzyme</fullName>
    </submittedName>
</protein>
<dbReference type="AlphaFoldDB" id="A0A0F6TAB2"/>
<dbReference type="EMBL" id="CP011311">
    <property type="protein sequence ID" value="AKE38954.1"/>
    <property type="molecule type" value="Genomic_DNA"/>
</dbReference>
<reference evidence="3 4" key="1">
    <citation type="journal article" date="2015" name="Genome Announc.">
        <title>Complete Genome Sequence of Corynebacterium camporealensis DSM 44610, Isolated from the Milk of a Manchega Sheep with Subclinical Mastitis.</title>
        <authorList>
            <person name="Ruckert C."/>
            <person name="Albersmeier A."/>
            <person name="Winkler A."/>
            <person name="Tauch A."/>
        </authorList>
    </citation>
    <scope>NUCLEOTIDE SEQUENCE [LARGE SCALE GENOMIC DNA]</scope>
    <source>
        <strain evidence="3 4">DSM 44610</strain>
    </source>
</reference>
<dbReference type="PANTHER" id="PTHR43764">
    <property type="entry name" value="MOLYBDENUM COFACTOR BIOSYNTHESIS"/>
    <property type="match status" value="1"/>
</dbReference>
<dbReference type="Pfam" id="PF00994">
    <property type="entry name" value="MoCF_biosynth"/>
    <property type="match status" value="1"/>
</dbReference>
<gene>
    <name evidence="3" type="primary">mog2</name>
    <name evidence="3" type="ORF">UL81_04910</name>
</gene>
<accession>A0A0F6TAB2</accession>
<evidence type="ECO:0000313" key="3">
    <source>
        <dbReference type="EMBL" id="AKE38954.1"/>
    </source>
</evidence>
<evidence type="ECO:0000313" key="4">
    <source>
        <dbReference type="Proteomes" id="UP000033566"/>
    </source>
</evidence>
<name>A0A0F6TAB2_9CORY</name>
<dbReference type="InterPro" id="IPR051920">
    <property type="entry name" value="MPT_Adenylyltrnsfr/MoaC-Rel"/>
</dbReference>
<dbReference type="PATRIC" id="fig|161896.4.peg.965"/>
<comment type="pathway">
    <text evidence="1">Cofactor biosynthesis; molybdopterin biosynthesis.</text>
</comment>